<dbReference type="EMBL" id="CP015030">
    <property type="protein sequence ID" value="QIM66448.1"/>
    <property type="molecule type" value="Genomic_DNA"/>
</dbReference>
<evidence type="ECO:0000256" key="5">
    <source>
        <dbReference type="ARBA" id="ARBA00022989"/>
    </source>
</evidence>
<dbReference type="KEGG" id="mgra:A4G16_03180"/>
<evidence type="ECO:0000256" key="4">
    <source>
        <dbReference type="ARBA" id="ARBA00022692"/>
    </source>
</evidence>
<evidence type="ECO:0000256" key="7">
    <source>
        <dbReference type="ARBA" id="ARBA00023177"/>
    </source>
</evidence>
<dbReference type="PANTHER" id="PTHR43029">
    <property type="entry name" value="AMMONIUM TRANSPORTER MEP2"/>
    <property type="match status" value="1"/>
</dbReference>
<dbReference type="InterPro" id="IPR024041">
    <property type="entry name" value="NH4_transpt_AmtB-like_dom"/>
</dbReference>
<feature type="transmembrane region" description="Helical" evidence="8">
    <location>
        <begin position="347"/>
        <end position="368"/>
    </location>
</feature>
<proteinExistence type="inferred from homology"/>
<dbReference type="Pfam" id="PF00909">
    <property type="entry name" value="Ammonium_transp"/>
    <property type="match status" value="1"/>
</dbReference>
<comment type="subcellular location">
    <subcellularLocation>
        <location evidence="8">Cell membrane</location>
        <topology evidence="8">Multi-pass membrane protein</topology>
    </subcellularLocation>
    <subcellularLocation>
        <location evidence="1">Membrane</location>
        <topology evidence="1">Multi-pass membrane protein</topology>
    </subcellularLocation>
</comment>
<reference evidence="11 12" key="1">
    <citation type="submission" date="2016-03" db="EMBL/GenBank/DDBJ databases">
        <authorList>
            <person name="Bojesen A.M."/>
            <person name="Planet P."/>
            <person name="Hansen M.J."/>
        </authorList>
    </citation>
    <scope>NUCLEOTIDE SEQUENCE [LARGE SCALE GENOMIC DNA]</scope>
    <source>
        <strain evidence="11 12">B 234/94</strain>
    </source>
</reference>
<feature type="domain" description="Ammonium transporter AmtB-like" evidence="10">
    <location>
        <begin position="35"/>
        <end position="432"/>
    </location>
</feature>
<keyword evidence="7 8" id="KW-0924">Ammonia transport</keyword>
<feature type="signal peptide" evidence="9">
    <location>
        <begin position="1"/>
        <end position="18"/>
    </location>
</feature>
<evidence type="ECO:0000259" key="10">
    <source>
        <dbReference type="Pfam" id="PF00909"/>
    </source>
</evidence>
<feature type="transmembrane region" description="Helical" evidence="8">
    <location>
        <begin position="292"/>
        <end position="311"/>
    </location>
</feature>
<dbReference type="GO" id="GO:0005886">
    <property type="term" value="C:plasma membrane"/>
    <property type="evidence" value="ECO:0007669"/>
    <property type="project" value="UniProtKB-SubCell"/>
</dbReference>
<feature type="transmembrane region" description="Helical" evidence="8">
    <location>
        <begin position="132"/>
        <end position="153"/>
    </location>
</feature>
<evidence type="ECO:0000313" key="11">
    <source>
        <dbReference type="EMBL" id="QIM66448.1"/>
    </source>
</evidence>
<keyword evidence="6 8" id="KW-0472">Membrane</keyword>
<feature type="transmembrane region" description="Helical" evidence="8">
    <location>
        <begin position="317"/>
        <end position="335"/>
    </location>
</feature>
<evidence type="ECO:0000313" key="12">
    <source>
        <dbReference type="Proteomes" id="UP000501366"/>
    </source>
</evidence>
<dbReference type="InterPro" id="IPR001905">
    <property type="entry name" value="Ammonium_transpt"/>
</dbReference>
<dbReference type="GO" id="GO:0008519">
    <property type="term" value="F:ammonium channel activity"/>
    <property type="evidence" value="ECO:0007669"/>
    <property type="project" value="InterPro"/>
</dbReference>
<feature type="transmembrane region" description="Helical" evidence="8">
    <location>
        <begin position="260"/>
        <end position="280"/>
    </location>
</feature>
<feature type="chain" id="PRO_5026227300" description="Ammonium transporter" evidence="9">
    <location>
        <begin position="19"/>
        <end position="434"/>
    </location>
</feature>
<dbReference type="Proteomes" id="UP000501366">
    <property type="component" value="Chromosome"/>
</dbReference>
<feature type="transmembrane region" description="Helical" evidence="8">
    <location>
        <begin position="34"/>
        <end position="57"/>
    </location>
</feature>
<evidence type="ECO:0000256" key="2">
    <source>
        <dbReference type="ARBA" id="ARBA00005887"/>
    </source>
</evidence>
<feature type="transmembrane region" description="Helical" evidence="8">
    <location>
        <begin position="160"/>
        <end position="182"/>
    </location>
</feature>
<organism evidence="11 12">
    <name type="scientific">Mannheimia granulomatis</name>
    <dbReference type="NCBI Taxonomy" id="85402"/>
    <lineage>
        <taxon>Bacteria</taxon>
        <taxon>Pseudomonadati</taxon>
        <taxon>Pseudomonadota</taxon>
        <taxon>Gammaproteobacteria</taxon>
        <taxon>Pasteurellales</taxon>
        <taxon>Pasteurellaceae</taxon>
        <taxon>Mannheimia</taxon>
    </lineage>
</organism>
<sequence>MKKYFLLSSFLIPSSSYAETNWWRPLSEINGGDTAWVMISAILVLFMTIPGLALFYGGMVRKKNILSTMMHSFSVTALISFLWIAIGYSLAFTEGNAFIGGFDRIFLTGIGLDLANNTGTIAPNASSIPETVFMFFQMTFAVISVAIISGAFAERIKYSAMMWFSGLWFLFVYVPTCHWVWGGGFMAAGGVLDYAGGTVVHINAGIAGLVAAIVIGKRVGYKKEAMPPHNMAFTLIGAAMLWVGWFGFNAGSAVAANASAGMALAVTQISAAVGALTWLLCEKLAGHSPSSLGLASGSVAGLVGITPAAGFVDPQGALFIGSLTAVACYVSVTVIKHKLGYDDSLDAFGIHGFGGIVGALLTGIFFNNTVFSGDATVTSQLLIQVKDVMITVIYSGIVSFILLKIISFICGGLRVEKDDERQGLDISIHGERVE</sequence>
<keyword evidence="9" id="KW-0732">Signal</keyword>
<name>A0A6G8JHX6_9PAST</name>
<dbReference type="Gene3D" id="1.10.3430.10">
    <property type="entry name" value="Ammonium transporter AmtB like domains"/>
    <property type="match status" value="1"/>
</dbReference>
<dbReference type="PANTHER" id="PTHR43029:SF10">
    <property type="entry name" value="AMMONIUM TRANSPORTER MEP2"/>
    <property type="match status" value="1"/>
</dbReference>
<dbReference type="SUPFAM" id="SSF111352">
    <property type="entry name" value="Ammonium transporter"/>
    <property type="match status" value="1"/>
</dbReference>
<keyword evidence="5 8" id="KW-1133">Transmembrane helix</keyword>
<dbReference type="PROSITE" id="PS01219">
    <property type="entry name" value="AMMONIUM_TRANSP"/>
    <property type="match status" value="1"/>
</dbReference>
<protein>
    <recommendedName>
        <fullName evidence="8">Ammonium transporter</fullName>
    </recommendedName>
</protein>
<dbReference type="NCBIfam" id="TIGR00836">
    <property type="entry name" value="amt"/>
    <property type="match status" value="1"/>
</dbReference>
<keyword evidence="3 8" id="KW-0813">Transport</keyword>
<evidence type="ECO:0000256" key="8">
    <source>
        <dbReference type="RuleBase" id="RU362002"/>
    </source>
</evidence>
<keyword evidence="4 8" id="KW-0812">Transmembrane</keyword>
<evidence type="ECO:0000256" key="9">
    <source>
        <dbReference type="SAM" id="SignalP"/>
    </source>
</evidence>
<comment type="similarity">
    <text evidence="2 8">Belongs to the ammonia transporter channel (TC 1.A.11.2) family.</text>
</comment>
<dbReference type="AlphaFoldDB" id="A0A6G8JHX6"/>
<dbReference type="RefSeq" id="WP_165888675.1">
    <property type="nucleotide sequence ID" value="NZ_CP015030.1"/>
</dbReference>
<evidence type="ECO:0000256" key="6">
    <source>
        <dbReference type="ARBA" id="ARBA00023136"/>
    </source>
</evidence>
<feature type="transmembrane region" description="Helical" evidence="8">
    <location>
        <begin position="388"/>
        <end position="413"/>
    </location>
</feature>
<feature type="transmembrane region" description="Helical" evidence="8">
    <location>
        <begin position="69"/>
        <end position="91"/>
    </location>
</feature>
<feature type="transmembrane region" description="Helical" evidence="8">
    <location>
        <begin position="194"/>
        <end position="216"/>
    </location>
</feature>
<evidence type="ECO:0000256" key="3">
    <source>
        <dbReference type="ARBA" id="ARBA00022448"/>
    </source>
</evidence>
<gene>
    <name evidence="11" type="ORF">A4G16_03180</name>
</gene>
<dbReference type="InterPro" id="IPR018047">
    <property type="entry name" value="Ammonium_transpt_CS"/>
</dbReference>
<feature type="transmembrane region" description="Helical" evidence="8">
    <location>
        <begin position="228"/>
        <end position="248"/>
    </location>
</feature>
<dbReference type="InterPro" id="IPR029020">
    <property type="entry name" value="Ammonium/urea_transptr"/>
</dbReference>
<evidence type="ECO:0000256" key="1">
    <source>
        <dbReference type="ARBA" id="ARBA00004141"/>
    </source>
</evidence>
<accession>A0A6G8JHX6</accession>